<feature type="region of interest" description="Disordered" evidence="1">
    <location>
        <begin position="453"/>
        <end position="520"/>
    </location>
</feature>
<organism evidence="3 4">
    <name type="scientific">Penicillium frequentans</name>
    <dbReference type="NCBI Taxonomy" id="3151616"/>
    <lineage>
        <taxon>Eukaryota</taxon>
        <taxon>Fungi</taxon>
        <taxon>Dikarya</taxon>
        <taxon>Ascomycota</taxon>
        <taxon>Pezizomycotina</taxon>
        <taxon>Eurotiomycetes</taxon>
        <taxon>Eurotiomycetidae</taxon>
        <taxon>Eurotiales</taxon>
        <taxon>Aspergillaceae</taxon>
        <taxon>Penicillium</taxon>
    </lineage>
</organism>
<accession>A0AAD6GEE3</accession>
<feature type="compositionally biased region" description="Polar residues" evidence="1">
    <location>
        <begin position="453"/>
        <end position="464"/>
    </location>
</feature>
<dbReference type="Proteomes" id="UP001220324">
    <property type="component" value="Unassembled WGS sequence"/>
</dbReference>
<feature type="transmembrane region" description="Helical" evidence="2">
    <location>
        <begin position="166"/>
        <end position="190"/>
    </location>
</feature>
<feature type="transmembrane region" description="Helical" evidence="2">
    <location>
        <begin position="20"/>
        <end position="38"/>
    </location>
</feature>
<keyword evidence="4" id="KW-1185">Reference proteome</keyword>
<feature type="region of interest" description="Disordered" evidence="1">
    <location>
        <begin position="531"/>
        <end position="550"/>
    </location>
</feature>
<gene>
    <name evidence="3" type="ORF">N7494_007075</name>
</gene>
<evidence type="ECO:0000313" key="3">
    <source>
        <dbReference type="EMBL" id="KAJ5537596.1"/>
    </source>
</evidence>
<protein>
    <submittedName>
        <fullName evidence="3">Uncharacterized protein</fullName>
    </submittedName>
</protein>
<dbReference type="AlphaFoldDB" id="A0AAD6GEE3"/>
<sequence length="744" mass="82404">MLESIQTPLRQTFEDHRSLSILAFYLTLCATLALNICLKIYRRYKIRKVRPSWSTTHGPVFTLFLILATVSLATTWYYMFAFFRHSYASWAAGQAPAQQALIEAKPYLIKWELWLRDRKLFREAWESVSETPAKFWWSGQIFLWTIGWSLFLGVMGRRYNIPNVWVYMLLGQIVAISFAQNLFFATILVSNPSTNRGAKTSWIPPAVLELAPVVISFLSAAVIPFVANTPYFMPVLAVPHLLLFIPGLLSPRNLPRGWGTYISQPLHRYATFYKWLLAVGMAIQAHSTYIVVMDEPALLGGSVIDLGQRLVDTMFEHPAVSSVGWDVIMAEKYIAHFGNEFSAMELLRLTAEVFSEFPEDEFWLPNYVTNALQEMAGSVNSRINIRDNSSVRSPGSLAIMAAVIDAQFSRILELESTRGNYQARTGVYMHEFGANHYPHSCYGMPPMPARPISPSSAANSTSTGVPRCHRPASPSSAAISVSHAVRRCPRSASPSSEKGSAFAGSGSMAEGSLLTPDEGSTVESLVRAAEYPTEDPADASATFPDCDTESSEDVAPIKVCISAAVTEDGSPSNEWTDHPDDPVVEEHVDVLAYEESIVEAVEASIYEESITENAVAEEFVTEAPVGVIVYEESVLEESVISAEEPAEKEPAVEESVPWEPVAEESASNEPAVEEPVPEQCVPEEPLAEEIVTETNHTQPLLPNSDLYANWKSLSLKKRRMRTKKLQHQGLPIPDRNGVISITLA</sequence>
<keyword evidence="2" id="KW-0812">Transmembrane</keyword>
<name>A0AAD6GEE3_9EURO</name>
<feature type="transmembrane region" description="Helical" evidence="2">
    <location>
        <begin position="135"/>
        <end position="154"/>
    </location>
</feature>
<evidence type="ECO:0000256" key="2">
    <source>
        <dbReference type="SAM" id="Phobius"/>
    </source>
</evidence>
<keyword evidence="2" id="KW-0472">Membrane</keyword>
<keyword evidence="2" id="KW-1133">Transmembrane helix</keyword>
<proteinExistence type="predicted"/>
<evidence type="ECO:0000256" key="1">
    <source>
        <dbReference type="SAM" id="MobiDB-lite"/>
    </source>
</evidence>
<dbReference type="EMBL" id="JAQIZZ010000006">
    <property type="protein sequence ID" value="KAJ5537596.1"/>
    <property type="molecule type" value="Genomic_DNA"/>
</dbReference>
<reference evidence="3 4" key="1">
    <citation type="journal article" date="2023" name="IMA Fungus">
        <title>Comparative genomic study of the Penicillium genus elucidates a diverse pangenome and 15 lateral gene transfer events.</title>
        <authorList>
            <person name="Petersen C."/>
            <person name="Sorensen T."/>
            <person name="Nielsen M.R."/>
            <person name="Sondergaard T.E."/>
            <person name="Sorensen J.L."/>
            <person name="Fitzpatrick D.A."/>
            <person name="Frisvad J.C."/>
            <person name="Nielsen K.L."/>
        </authorList>
    </citation>
    <scope>NUCLEOTIDE SEQUENCE [LARGE SCALE GENOMIC DNA]</scope>
    <source>
        <strain evidence="3 4">IBT 35679</strain>
    </source>
</reference>
<feature type="transmembrane region" description="Helical" evidence="2">
    <location>
        <begin position="59"/>
        <end position="80"/>
    </location>
</feature>
<feature type="transmembrane region" description="Helical" evidence="2">
    <location>
        <begin position="231"/>
        <end position="249"/>
    </location>
</feature>
<comment type="caution">
    <text evidence="3">The sequence shown here is derived from an EMBL/GenBank/DDBJ whole genome shotgun (WGS) entry which is preliminary data.</text>
</comment>
<feature type="compositionally biased region" description="Low complexity" evidence="1">
    <location>
        <begin position="471"/>
        <end position="483"/>
    </location>
</feature>
<feature type="transmembrane region" description="Helical" evidence="2">
    <location>
        <begin position="202"/>
        <end position="224"/>
    </location>
</feature>
<evidence type="ECO:0000313" key="4">
    <source>
        <dbReference type="Proteomes" id="UP001220324"/>
    </source>
</evidence>